<dbReference type="Proteomes" id="UP001156484">
    <property type="component" value="Chromosome"/>
</dbReference>
<keyword evidence="2" id="KW-1185">Reference proteome</keyword>
<reference evidence="1" key="1">
    <citation type="submission" date="2022-10" db="EMBL/GenBank/DDBJ databases">
        <title>Rhodococcus ferula Z13 complete genome.</title>
        <authorList>
            <person name="Long X."/>
            <person name="Zang M."/>
        </authorList>
    </citation>
    <scope>NUCLEOTIDE SEQUENCE</scope>
    <source>
        <strain evidence="1">Z13</strain>
    </source>
</reference>
<evidence type="ECO:0000313" key="1">
    <source>
        <dbReference type="EMBL" id="UYP19991.1"/>
    </source>
</evidence>
<sequence length="412" mass="44855">MGDREHDRSRREKRIRHTAERIARREGHRVARLPKGGSATAFPLTYLRTGPRGRTPVVMIPGGPGLASAVPYRSLRALAAREGLDVLMVEHRGIGLSRRDERGVDLPRAAVTVVEAVDDIAAALDHAGVSQAVIYGSSYGSCLAQGFGVRHPDRVASMVLDSPMWSVEQDLATVRDYRRKLFLGNDTRADRGLSEVVRRALASDLPGDEVTDIVQIVYEFAGPDVLRDLLEARLRGRLRRTWAAVCRLARAEAENPYVPYCFEADLVEDIMYRELGFGLPPDGEPLDPQVLFAKTGPHPEFSGEPFDFPRRVREFTWPIAVLSGERDLRTPPPIADRIAATVPTATVVPVAGMGHSALDTHQYVAVRVAAAMTDGAHGSLGAMVPVLSRLPRKGGPNVLGRLVATAVVLGGR</sequence>
<keyword evidence="1" id="KW-0378">Hydrolase</keyword>
<organism evidence="1 2">
    <name type="scientific">Rhodococcus sacchari</name>
    <dbReference type="NCBI Taxonomy" id="2962047"/>
    <lineage>
        <taxon>Bacteria</taxon>
        <taxon>Bacillati</taxon>
        <taxon>Actinomycetota</taxon>
        <taxon>Actinomycetes</taxon>
        <taxon>Mycobacteriales</taxon>
        <taxon>Nocardiaceae</taxon>
        <taxon>Rhodococcus</taxon>
    </lineage>
</organism>
<accession>A0ACD4DIX8</accession>
<gene>
    <name evidence="1" type="ORF">OED52_05425</name>
</gene>
<proteinExistence type="predicted"/>
<protein>
    <submittedName>
        <fullName evidence="1">Alpha/beta hydrolase</fullName>
    </submittedName>
</protein>
<evidence type="ECO:0000313" key="2">
    <source>
        <dbReference type="Proteomes" id="UP001156484"/>
    </source>
</evidence>
<dbReference type="EMBL" id="CP107551">
    <property type="protein sequence ID" value="UYP19991.1"/>
    <property type="molecule type" value="Genomic_DNA"/>
</dbReference>
<name>A0ACD4DIX8_9NOCA</name>